<keyword evidence="1" id="KW-0175">Coiled coil</keyword>
<evidence type="ECO:0000256" key="1">
    <source>
        <dbReference type="SAM" id="Coils"/>
    </source>
</evidence>
<dbReference type="GO" id="GO:0003700">
    <property type="term" value="F:DNA-binding transcription factor activity"/>
    <property type="evidence" value="ECO:0007669"/>
    <property type="project" value="InterPro"/>
</dbReference>
<sequence>MKRKEISENASLELRERLMKRRESNRLSSLRSRVRLKLRHENAMKEIENLKNLNSSLMMELNEVMTNFISINEENKMLLIQVSELERLLLYY</sequence>
<evidence type="ECO:0000313" key="2">
    <source>
        <dbReference type="EMBL" id="AGU69246.1"/>
    </source>
</evidence>
<feature type="coiled-coil region" evidence="1">
    <location>
        <begin position="33"/>
        <end position="67"/>
    </location>
</feature>
<dbReference type="InterPro" id="IPR046347">
    <property type="entry name" value="bZIP_sf"/>
</dbReference>
<protein>
    <submittedName>
        <fullName evidence="2">p11 protein</fullName>
    </submittedName>
</protein>
<dbReference type="EMBL" id="KF007212">
    <property type="protein sequence ID" value="AGU69246.1"/>
    <property type="molecule type" value="Genomic_RNA"/>
</dbReference>
<organism evidence="2">
    <name type="scientific">Blueberry virus A</name>
    <dbReference type="NCBI Taxonomy" id="1206566"/>
    <lineage>
        <taxon>Viruses</taxon>
        <taxon>Riboviria</taxon>
        <taxon>Orthornavirae</taxon>
        <taxon>Kitrinoviricota</taxon>
        <taxon>Alsuviricetes</taxon>
        <taxon>Martellivirales</taxon>
        <taxon>Closteroviridae</taxon>
        <taxon>Bluvavirus</taxon>
        <taxon>Bluvavirus vaccinii</taxon>
    </lineage>
</organism>
<name>T1YUX1_9CLOS</name>
<dbReference type="SUPFAM" id="SSF57959">
    <property type="entry name" value="Leucine zipper domain"/>
    <property type="match status" value="1"/>
</dbReference>
<proteinExistence type="predicted"/>
<reference evidence="2" key="1">
    <citation type="submission" date="2013-05" db="EMBL/GenBank/DDBJ databases">
        <title>Detection of blueberry viruses by Next Generation Sequencing.</title>
        <authorList>
            <person name="Rott M.E."/>
            <person name="Saeed H."/>
            <person name="Belton M."/>
        </authorList>
    </citation>
    <scope>NUCLEOTIDE SEQUENCE</scope>
    <source>
        <strain evidence="2">Elliot</strain>
    </source>
</reference>
<accession>T1YUX1</accession>